<keyword evidence="2" id="KW-0812">Transmembrane</keyword>
<organism evidence="3 4">
    <name type="scientific">Streptomyces malaysiensis</name>
    <dbReference type="NCBI Taxonomy" id="92644"/>
    <lineage>
        <taxon>Bacteria</taxon>
        <taxon>Bacillati</taxon>
        <taxon>Actinomycetota</taxon>
        <taxon>Actinomycetes</taxon>
        <taxon>Kitasatosporales</taxon>
        <taxon>Streptomycetaceae</taxon>
        <taxon>Streptomyces</taxon>
        <taxon>Streptomyces violaceusniger group</taxon>
    </lineage>
</organism>
<comment type="caution">
    <text evidence="3">The sequence shown here is derived from an EMBL/GenBank/DDBJ whole genome shotgun (WGS) entry which is preliminary data.</text>
</comment>
<gene>
    <name evidence="3" type="ORF">SMF913_13399</name>
</gene>
<feature type="compositionally biased region" description="Low complexity" evidence="1">
    <location>
        <begin position="87"/>
        <end position="96"/>
    </location>
</feature>
<protein>
    <submittedName>
        <fullName evidence="3">Uncharacterized protein</fullName>
    </submittedName>
</protein>
<feature type="compositionally biased region" description="Low complexity" evidence="1">
    <location>
        <begin position="7"/>
        <end position="20"/>
    </location>
</feature>
<evidence type="ECO:0000313" key="3">
    <source>
        <dbReference type="EMBL" id="PNG97374.1"/>
    </source>
</evidence>
<feature type="region of interest" description="Disordered" evidence="1">
    <location>
        <begin position="1"/>
        <end position="113"/>
    </location>
</feature>
<feature type="compositionally biased region" description="Pro residues" evidence="1">
    <location>
        <begin position="38"/>
        <end position="63"/>
    </location>
</feature>
<evidence type="ECO:0000313" key="4">
    <source>
        <dbReference type="Proteomes" id="UP000236520"/>
    </source>
</evidence>
<feature type="compositionally biased region" description="Gly residues" evidence="1">
    <location>
        <begin position="21"/>
        <end position="31"/>
    </location>
</feature>
<dbReference type="EMBL" id="LJIW01000001">
    <property type="protein sequence ID" value="PNG97374.1"/>
    <property type="molecule type" value="Genomic_DNA"/>
</dbReference>
<dbReference type="AlphaFoldDB" id="A0A2J7ZAR1"/>
<keyword evidence="2" id="KW-0472">Membrane</keyword>
<evidence type="ECO:0000256" key="1">
    <source>
        <dbReference type="SAM" id="MobiDB-lite"/>
    </source>
</evidence>
<proteinExistence type="predicted"/>
<reference evidence="3 4" key="1">
    <citation type="submission" date="2015-09" db="EMBL/GenBank/DDBJ databases">
        <title>Genome sequence, genome mining and natural product profiling of a biocontrol bacterium Streptomyces malaysiensis F913.</title>
        <authorList>
            <person name="Xu Y."/>
            <person name="Wei J."/>
            <person name="Xie J."/>
            <person name="Li T."/>
            <person name="Zhou Z."/>
        </authorList>
    </citation>
    <scope>NUCLEOTIDE SEQUENCE [LARGE SCALE GENOMIC DNA]</scope>
    <source>
        <strain evidence="3 4">F913</strain>
    </source>
</reference>
<feature type="region of interest" description="Disordered" evidence="1">
    <location>
        <begin position="167"/>
        <end position="192"/>
    </location>
</feature>
<feature type="compositionally biased region" description="Low complexity" evidence="1">
    <location>
        <begin position="64"/>
        <end position="79"/>
    </location>
</feature>
<keyword evidence="2" id="KW-1133">Transmembrane helix</keyword>
<evidence type="ECO:0000256" key="2">
    <source>
        <dbReference type="SAM" id="Phobius"/>
    </source>
</evidence>
<name>A0A2J7ZAR1_STRMQ</name>
<accession>A0A2J7ZAR1</accession>
<dbReference type="Proteomes" id="UP000236520">
    <property type="component" value="Unassembled WGS sequence"/>
</dbReference>
<keyword evidence="4" id="KW-1185">Reference proteome</keyword>
<feature type="transmembrane region" description="Helical" evidence="2">
    <location>
        <begin position="115"/>
        <end position="135"/>
    </location>
</feature>
<sequence>MKMSYNQPGPYGQQPQQPGPYGQGGAAGQPGYGYPQQPGQPGPYGQPPQPGQPGPYGQPPQPPQQGYGYPGQPQGQPGPYGQPPNPYAQQQPYGQPGMPGPYQPDPGQGGKKKGLAIAIGALVVVAAVVGGILVVQGGGDDDSGGGGKVADDGKRYKLITPQTVAGDYTKDSSGGGGLTSSDADDFEKFGVGNPEPVSADYKSGEGMSMKKLQLSGVWGEVKDPEKVVDGAFAKIAEEAEKDSSTSSGMKAELVGSPESVTPSGFENAVMKCQNTKFTPTGDSSSSGIPSKGFSIPICMWGDHSTVGYVVVSDAAAALSGNSMSLDDAGDITAKVRNDAREEIK</sequence>